<comment type="caution">
    <text evidence="2">The sequence shown here is derived from an EMBL/GenBank/DDBJ whole genome shotgun (WGS) entry which is preliminary data.</text>
</comment>
<proteinExistence type="predicted"/>
<evidence type="ECO:0000313" key="3">
    <source>
        <dbReference type="Proteomes" id="UP000679779"/>
    </source>
</evidence>
<reference evidence="2" key="1">
    <citation type="submission" date="2021-03" db="EMBL/GenBank/DDBJ databases">
        <title>Antimicrobial resistance genes in bacteria isolated from Japanese honey, and their potential for conferring macrolide and lincosamide resistance in the American foulbrood pathogen Paenibacillus larvae.</title>
        <authorList>
            <person name="Okamoto M."/>
            <person name="Kumagai M."/>
            <person name="Kanamori H."/>
            <person name="Takamatsu D."/>
        </authorList>
    </citation>
    <scope>NUCLEOTIDE SEQUENCE</scope>
    <source>
        <strain evidence="2">J2TS6</strain>
    </source>
</reference>
<organism evidence="2 3">
    <name type="scientific">Paenibacillus albilobatus</name>
    <dbReference type="NCBI Taxonomy" id="2716884"/>
    <lineage>
        <taxon>Bacteria</taxon>
        <taxon>Bacillati</taxon>
        <taxon>Bacillota</taxon>
        <taxon>Bacilli</taxon>
        <taxon>Bacillales</taxon>
        <taxon>Paenibacillaceae</taxon>
        <taxon>Paenibacillus</taxon>
    </lineage>
</organism>
<protein>
    <submittedName>
        <fullName evidence="2">Uncharacterized protein</fullName>
    </submittedName>
</protein>
<sequence length="331" mass="35124">MNPANILSFTKKTAAVVLLAVSLAPAGDEAVLAAGNGGTATPNVTINSALLARSVVFGQQKAVPASLRSFTEQVVDELSNQDSFQDWKRAGIFYDPLGPGTHGWLATVSRNGKAVGYLILTSTDDGQYMLSEYGRGESMPYNSQALYQRLQQLGLLQAGSKLSGGTSIEARYSALLPVWKITPPGKKAIYLHGMTGEELPMQPSGMEKAPLDGLSSIGRLKLVGATQPKRTGTSDPYENLLWLQSPKLSFRGDQDLIQAVKAGSSGLVFTSPGHNADYGAPFVVTGLHAWKADGTEKEVLFAASGPDGSRYLPAAELLAHGEFRSLNASRL</sequence>
<feature type="signal peptide" evidence="1">
    <location>
        <begin position="1"/>
        <end position="26"/>
    </location>
</feature>
<accession>A0A919XEG6</accession>
<name>A0A919XEG6_9BACL</name>
<dbReference type="EMBL" id="BORQ01000001">
    <property type="protein sequence ID" value="GIO30194.1"/>
    <property type="molecule type" value="Genomic_DNA"/>
</dbReference>
<gene>
    <name evidence="2" type="ORF">J2TS6_13350</name>
</gene>
<evidence type="ECO:0000313" key="2">
    <source>
        <dbReference type="EMBL" id="GIO30194.1"/>
    </source>
</evidence>
<dbReference type="AlphaFoldDB" id="A0A919XEG6"/>
<keyword evidence="3" id="KW-1185">Reference proteome</keyword>
<dbReference type="Proteomes" id="UP000679779">
    <property type="component" value="Unassembled WGS sequence"/>
</dbReference>
<dbReference type="RefSeq" id="WP_212957665.1">
    <property type="nucleotide sequence ID" value="NZ_BORQ01000001.1"/>
</dbReference>
<feature type="chain" id="PRO_5039633195" evidence="1">
    <location>
        <begin position="27"/>
        <end position="331"/>
    </location>
</feature>
<keyword evidence="1" id="KW-0732">Signal</keyword>
<evidence type="ECO:0000256" key="1">
    <source>
        <dbReference type="SAM" id="SignalP"/>
    </source>
</evidence>